<evidence type="ECO:0000256" key="5">
    <source>
        <dbReference type="ARBA" id="ARBA00048128"/>
    </source>
</evidence>
<evidence type="ECO:0000256" key="3">
    <source>
        <dbReference type="ARBA" id="ARBA00022679"/>
    </source>
</evidence>
<evidence type="ECO:0000259" key="6">
    <source>
        <dbReference type="Pfam" id="PF00483"/>
    </source>
</evidence>
<dbReference type="PANTHER" id="PTHR43197">
    <property type="entry name" value="UTP--GLUCOSE-1-PHOSPHATE URIDYLYLTRANSFERASE"/>
    <property type="match status" value="1"/>
</dbReference>
<organism evidence="7 8">
    <name type="scientific">Stackebrandtia endophytica</name>
    <dbReference type="NCBI Taxonomy" id="1496996"/>
    <lineage>
        <taxon>Bacteria</taxon>
        <taxon>Bacillati</taxon>
        <taxon>Actinomycetota</taxon>
        <taxon>Actinomycetes</taxon>
        <taxon>Glycomycetales</taxon>
        <taxon>Glycomycetaceae</taxon>
        <taxon>Stackebrandtia</taxon>
    </lineage>
</organism>
<dbReference type="Pfam" id="PF00483">
    <property type="entry name" value="NTP_transferase"/>
    <property type="match status" value="1"/>
</dbReference>
<evidence type="ECO:0000256" key="2">
    <source>
        <dbReference type="ARBA" id="ARBA00012415"/>
    </source>
</evidence>
<proteinExistence type="inferred from homology"/>
<dbReference type="FunCoup" id="A0A543AYU8">
    <property type="interactions" value="122"/>
</dbReference>
<dbReference type="Proteomes" id="UP000317043">
    <property type="component" value="Unassembled WGS sequence"/>
</dbReference>
<dbReference type="GO" id="GO:0006011">
    <property type="term" value="P:UDP-alpha-D-glucose metabolic process"/>
    <property type="evidence" value="ECO:0007669"/>
    <property type="project" value="InterPro"/>
</dbReference>
<dbReference type="InterPro" id="IPR005835">
    <property type="entry name" value="NTP_transferase_dom"/>
</dbReference>
<dbReference type="SUPFAM" id="SSF53448">
    <property type="entry name" value="Nucleotide-diphospho-sugar transferases"/>
    <property type="match status" value="1"/>
</dbReference>
<dbReference type="OrthoDB" id="9803306at2"/>
<comment type="caution">
    <text evidence="7">The sequence shown here is derived from an EMBL/GenBank/DDBJ whole genome shotgun (WGS) entry which is preliminary data.</text>
</comment>
<keyword evidence="8" id="KW-1185">Reference proteome</keyword>
<name>A0A543AYU8_9ACTN</name>
<dbReference type="CDD" id="cd02541">
    <property type="entry name" value="UGPase_prokaryotic"/>
    <property type="match status" value="1"/>
</dbReference>
<keyword evidence="4 7" id="KW-0548">Nucleotidyltransferase</keyword>
<keyword evidence="3 7" id="KW-0808">Transferase</keyword>
<dbReference type="InterPro" id="IPR005771">
    <property type="entry name" value="GalU_uridylyltTrfase_bac/arc"/>
</dbReference>
<dbReference type="InParanoid" id="A0A543AYU8"/>
<comment type="catalytic activity">
    <reaction evidence="5">
        <text>alpha-D-glucose 1-phosphate + UTP + H(+) = UDP-alpha-D-glucose + diphosphate</text>
        <dbReference type="Rhea" id="RHEA:19889"/>
        <dbReference type="ChEBI" id="CHEBI:15378"/>
        <dbReference type="ChEBI" id="CHEBI:33019"/>
        <dbReference type="ChEBI" id="CHEBI:46398"/>
        <dbReference type="ChEBI" id="CHEBI:58601"/>
        <dbReference type="ChEBI" id="CHEBI:58885"/>
        <dbReference type="EC" id="2.7.7.9"/>
    </reaction>
</comment>
<evidence type="ECO:0000256" key="1">
    <source>
        <dbReference type="ARBA" id="ARBA00006890"/>
    </source>
</evidence>
<sequence>MSAADTTFRIKAVIPAAGIATRFLPATKAVPKELFPVIDRPVLQYVVEEAAGADIRDILLVTGRGKTSMVDHFDRRPDLEQRLIDRGDTARLSAIMEPADLAEIYTCRQAEPLGLGHAVSYAESHVQGEPFAVLLADEFTAPEDGLLQRMIALQAKTGGIVLALLEVPRDQVNRYGVAAIEPTDEPDVVKVTKLVEKPEIDDAPSNLILIGRYILPSAIFDAIRVTEPGKGGEIQLTDAMAAMLANGTPVHGIVFRGTRHDTGEPGGYLRTIIELAMRRDDLASFKDWLTTFVAERNESQM</sequence>
<dbReference type="GO" id="GO:0003983">
    <property type="term" value="F:UTP:glucose-1-phosphate uridylyltransferase activity"/>
    <property type="evidence" value="ECO:0007669"/>
    <property type="project" value="UniProtKB-EC"/>
</dbReference>
<reference evidence="7 8" key="1">
    <citation type="submission" date="2019-06" db="EMBL/GenBank/DDBJ databases">
        <title>Sequencing the genomes of 1000 actinobacteria strains.</title>
        <authorList>
            <person name="Klenk H.-P."/>
        </authorList>
    </citation>
    <scope>NUCLEOTIDE SEQUENCE [LARGE SCALE GENOMIC DNA]</scope>
    <source>
        <strain evidence="7 8">DSM 45928</strain>
    </source>
</reference>
<evidence type="ECO:0000313" key="8">
    <source>
        <dbReference type="Proteomes" id="UP000317043"/>
    </source>
</evidence>
<dbReference type="PANTHER" id="PTHR43197:SF1">
    <property type="entry name" value="UTP--GLUCOSE-1-PHOSPHATE URIDYLYLTRANSFERASE"/>
    <property type="match status" value="1"/>
</dbReference>
<comment type="similarity">
    <text evidence="1">Belongs to the UDPGP type 2 family.</text>
</comment>
<dbReference type="AlphaFoldDB" id="A0A543AYU8"/>
<gene>
    <name evidence="7" type="ORF">FB566_3307</name>
</gene>
<protein>
    <recommendedName>
        <fullName evidence="2">UTP--glucose-1-phosphate uridylyltransferase</fullName>
        <ecNumber evidence="2">2.7.7.9</ecNumber>
    </recommendedName>
</protein>
<accession>A0A543AYU8</accession>
<dbReference type="EMBL" id="VFOW01000001">
    <property type="protein sequence ID" value="TQL77743.1"/>
    <property type="molecule type" value="Genomic_DNA"/>
</dbReference>
<evidence type="ECO:0000313" key="7">
    <source>
        <dbReference type="EMBL" id="TQL77743.1"/>
    </source>
</evidence>
<dbReference type="Gene3D" id="3.90.550.10">
    <property type="entry name" value="Spore Coat Polysaccharide Biosynthesis Protein SpsA, Chain A"/>
    <property type="match status" value="1"/>
</dbReference>
<dbReference type="InterPro" id="IPR029044">
    <property type="entry name" value="Nucleotide-diphossugar_trans"/>
</dbReference>
<feature type="domain" description="Nucleotidyl transferase" evidence="6">
    <location>
        <begin position="11"/>
        <end position="270"/>
    </location>
</feature>
<dbReference type="RefSeq" id="WP_142041087.1">
    <property type="nucleotide sequence ID" value="NZ_JBHTGS010000001.1"/>
</dbReference>
<evidence type="ECO:0000256" key="4">
    <source>
        <dbReference type="ARBA" id="ARBA00022695"/>
    </source>
</evidence>
<dbReference type="EC" id="2.7.7.9" evidence="2"/>